<comment type="similarity">
    <text evidence="1">Belongs to the PemK/MazF family.</text>
</comment>
<evidence type="ECO:0000313" key="4">
    <source>
        <dbReference type="Proteomes" id="UP001589785"/>
    </source>
</evidence>
<proteinExistence type="inferred from homology"/>
<name>A0ABV6GQT7_9BACL</name>
<dbReference type="Gene3D" id="2.30.30.110">
    <property type="match status" value="1"/>
</dbReference>
<sequence length="121" mass="14366">MNVKPGDIYDVYFGFEDRPGGKFRPVLLFRPVLIVEIEHNIAVAIKITSKGPKAPPTIHDQYRIEIQYYQEAGLTKKSWVRCEKFRVFPLFIFDETNKRGTLHPDDFERVYSEYCKLRFFE</sequence>
<dbReference type="Pfam" id="PF02452">
    <property type="entry name" value="PemK_toxin"/>
    <property type="match status" value="1"/>
</dbReference>
<dbReference type="SUPFAM" id="SSF50118">
    <property type="entry name" value="Cell growth inhibitor/plasmid maintenance toxic component"/>
    <property type="match status" value="1"/>
</dbReference>
<dbReference type="InterPro" id="IPR011067">
    <property type="entry name" value="Plasmid_toxin/cell-grow_inhib"/>
</dbReference>
<keyword evidence="2" id="KW-1277">Toxin-antitoxin system</keyword>
<dbReference type="EMBL" id="JBHLVN010000024">
    <property type="protein sequence ID" value="MFC0296863.1"/>
    <property type="molecule type" value="Genomic_DNA"/>
</dbReference>
<dbReference type="RefSeq" id="WP_066227213.1">
    <property type="nucleotide sequence ID" value="NZ_JBHLVN010000024.1"/>
</dbReference>
<evidence type="ECO:0000313" key="3">
    <source>
        <dbReference type="EMBL" id="MFC0296863.1"/>
    </source>
</evidence>
<evidence type="ECO:0000256" key="1">
    <source>
        <dbReference type="ARBA" id="ARBA00007521"/>
    </source>
</evidence>
<reference evidence="3 4" key="1">
    <citation type="submission" date="2024-09" db="EMBL/GenBank/DDBJ databases">
        <authorList>
            <person name="Sun Q."/>
            <person name="Mori K."/>
        </authorList>
    </citation>
    <scope>NUCLEOTIDE SEQUENCE [LARGE SCALE GENOMIC DNA]</scope>
    <source>
        <strain evidence="3 4">CCM 7224</strain>
    </source>
</reference>
<keyword evidence="4" id="KW-1185">Reference proteome</keyword>
<evidence type="ECO:0000256" key="2">
    <source>
        <dbReference type="ARBA" id="ARBA00022649"/>
    </source>
</evidence>
<gene>
    <name evidence="3" type="ORF">ACFFHQ_05180</name>
</gene>
<protein>
    <submittedName>
        <fullName evidence="3">Type II toxin-antitoxin system PemK/MazF family toxin</fullName>
    </submittedName>
</protein>
<dbReference type="Proteomes" id="UP001589785">
    <property type="component" value="Unassembled WGS sequence"/>
</dbReference>
<organism evidence="3 4">
    <name type="scientific">Geobacillus jurassicus</name>
    <dbReference type="NCBI Taxonomy" id="235932"/>
    <lineage>
        <taxon>Bacteria</taxon>
        <taxon>Bacillati</taxon>
        <taxon>Bacillota</taxon>
        <taxon>Bacilli</taxon>
        <taxon>Bacillales</taxon>
        <taxon>Anoxybacillaceae</taxon>
        <taxon>Geobacillus</taxon>
    </lineage>
</organism>
<accession>A0ABV6GQT7</accession>
<dbReference type="InterPro" id="IPR003477">
    <property type="entry name" value="PemK-like"/>
</dbReference>
<comment type="caution">
    <text evidence="3">The sequence shown here is derived from an EMBL/GenBank/DDBJ whole genome shotgun (WGS) entry which is preliminary data.</text>
</comment>